<dbReference type="AlphaFoldDB" id="A0A9K3GGT4"/>
<evidence type="ECO:0000313" key="3">
    <source>
        <dbReference type="Proteomes" id="UP000265618"/>
    </source>
</evidence>
<feature type="compositionally biased region" description="Low complexity" evidence="1">
    <location>
        <begin position="163"/>
        <end position="177"/>
    </location>
</feature>
<protein>
    <submittedName>
        <fullName evidence="2">Uncharacterized protein</fullName>
    </submittedName>
</protein>
<comment type="caution">
    <text evidence="2">The sequence shown here is derived from an EMBL/GenBank/DDBJ whole genome shotgun (WGS) entry which is preliminary data.</text>
</comment>
<reference evidence="2 3" key="1">
    <citation type="journal article" date="2018" name="PLoS ONE">
        <title>The draft genome of Kipferlia bialata reveals reductive genome evolution in fornicate parasites.</title>
        <authorList>
            <person name="Tanifuji G."/>
            <person name="Takabayashi S."/>
            <person name="Kume K."/>
            <person name="Takagi M."/>
            <person name="Nakayama T."/>
            <person name="Kamikawa R."/>
            <person name="Inagaki Y."/>
            <person name="Hashimoto T."/>
        </authorList>
    </citation>
    <scope>NUCLEOTIDE SEQUENCE [LARGE SCALE GENOMIC DNA]</scope>
    <source>
        <strain evidence="2">NY0173</strain>
    </source>
</reference>
<name>A0A9K3GGT4_9EUKA</name>
<dbReference type="Proteomes" id="UP000265618">
    <property type="component" value="Unassembled WGS sequence"/>
</dbReference>
<feature type="region of interest" description="Disordered" evidence="1">
    <location>
        <begin position="126"/>
        <end position="177"/>
    </location>
</feature>
<organism evidence="2 3">
    <name type="scientific">Kipferlia bialata</name>
    <dbReference type="NCBI Taxonomy" id="797122"/>
    <lineage>
        <taxon>Eukaryota</taxon>
        <taxon>Metamonada</taxon>
        <taxon>Carpediemonas-like organisms</taxon>
        <taxon>Kipferlia</taxon>
    </lineage>
</organism>
<sequence length="177" mass="21077">MPSIRQLLRHQAELRLCEEKSLSLLKIFLHHHPDPTAECNSIRVLQMDLYLHERVCLVQHRLRLMNEWIRLAREQKVMMECTETPTEDLRSHSRKIKSIRREEASYEHMMDVNVQRYVACSTENEKVREKQQKMEKPGKGAAHSGMGRMPTPHTQSRRHLRPSRSPYRPSLYPYVRV</sequence>
<proteinExistence type="predicted"/>
<keyword evidence="3" id="KW-1185">Reference proteome</keyword>
<dbReference type="EMBL" id="BDIP01000700">
    <property type="protein sequence ID" value="GIQ82453.1"/>
    <property type="molecule type" value="Genomic_DNA"/>
</dbReference>
<evidence type="ECO:0000256" key="1">
    <source>
        <dbReference type="SAM" id="MobiDB-lite"/>
    </source>
</evidence>
<accession>A0A9K3GGT4</accession>
<feature type="compositionally biased region" description="Basic and acidic residues" evidence="1">
    <location>
        <begin position="126"/>
        <end position="138"/>
    </location>
</feature>
<evidence type="ECO:0000313" key="2">
    <source>
        <dbReference type="EMBL" id="GIQ82453.1"/>
    </source>
</evidence>
<gene>
    <name evidence="2" type="ORF">KIPB_003593</name>
</gene>